<dbReference type="InterPro" id="IPR014030">
    <property type="entry name" value="Ketoacyl_synth_N"/>
</dbReference>
<dbReference type="FunFam" id="3.40.47.10:FF:000018">
    <property type="entry name" value="3-oxoacyl-[acyl-carrier-protein] synthase 2"/>
    <property type="match status" value="1"/>
</dbReference>
<dbReference type="InterPro" id="IPR018201">
    <property type="entry name" value="Ketoacyl_synth_AS"/>
</dbReference>
<dbReference type="SUPFAM" id="SSF53901">
    <property type="entry name" value="Thiolase-like"/>
    <property type="match status" value="2"/>
</dbReference>
<dbReference type="AlphaFoldDB" id="A0A915HH76"/>
<evidence type="ECO:0000256" key="10">
    <source>
        <dbReference type="RuleBase" id="RU003694"/>
    </source>
</evidence>
<dbReference type="GO" id="GO:0005739">
    <property type="term" value="C:mitochondrion"/>
    <property type="evidence" value="ECO:0007669"/>
    <property type="project" value="TreeGrafter"/>
</dbReference>
<dbReference type="SMART" id="SM00825">
    <property type="entry name" value="PKS_KS"/>
    <property type="match status" value="1"/>
</dbReference>
<dbReference type="GO" id="GO:0004315">
    <property type="term" value="F:3-oxoacyl-[acyl-carrier-protein] synthase activity"/>
    <property type="evidence" value="ECO:0007669"/>
    <property type="project" value="InterPro"/>
</dbReference>
<dbReference type="InterPro" id="IPR020841">
    <property type="entry name" value="PKS_Beta-ketoAc_synthase_dom"/>
</dbReference>
<evidence type="ECO:0000256" key="2">
    <source>
        <dbReference type="ARBA" id="ARBA00022516"/>
    </source>
</evidence>
<feature type="active site" description="For beta-ketoacyl synthase activity" evidence="9">
    <location>
        <position position="170"/>
    </location>
</feature>
<keyword evidence="6 8" id="KW-0275">Fatty acid biosynthesis</keyword>
<comment type="similarity">
    <text evidence="1 8 10">Belongs to the thiolase-like superfamily. Beta-ketoacyl-ACP synthases family.</text>
</comment>
<proteinExistence type="inferred from homology"/>
<evidence type="ECO:0000256" key="5">
    <source>
        <dbReference type="ARBA" id="ARBA00023098"/>
    </source>
</evidence>
<dbReference type="PIRSF" id="PIRSF000447">
    <property type="entry name" value="KAS_II"/>
    <property type="match status" value="1"/>
</dbReference>
<accession>A0A915HH76</accession>
<evidence type="ECO:0000256" key="3">
    <source>
        <dbReference type="ARBA" id="ARBA00022679"/>
    </source>
</evidence>
<dbReference type="InterPro" id="IPR016039">
    <property type="entry name" value="Thiolase-like"/>
</dbReference>
<dbReference type="Pfam" id="PF00109">
    <property type="entry name" value="ketoacyl-synt"/>
    <property type="match status" value="1"/>
</dbReference>
<dbReference type="GO" id="GO:0006633">
    <property type="term" value="P:fatty acid biosynthetic process"/>
    <property type="evidence" value="ECO:0007669"/>
    <property type="project" value="UniProtKB-KW"/>
</dbReference>
<dbReference type="NCBIfam" id="NF005589">
    <property type="entry name" value="PRK07314.1"/>
    <property type="match status" value="1"/>
</dbReference>
<keyword evidence="12" id="KW-1185">Reference proteome</keyword>
<evidence type="ECO:0000259" key="11">
    <source>
        <dbReference type="PROSITE" id="PS52004"/>
    </source>
</evidence>
<keyword evidence="4" id="KW-0276">Fatty acid metabolism</keyword>
<dbReference type="Pfam" id="PF02801">
    <property type="entry name" value="Ketoacyl-synt_C"/>
    <property type="match status" value="1"/>
</dbReference>
<evidence type="ECO:0000313" key="12">
    <source>
        <dbReference type="Proteomes" id="UP000887565"/>
    </source>
</evidence>
<feature type="domain" description="Ketosynthase family 3 (KS3)" evidence="11">
    <location>
        <begin position="1"/>
        <end position="423"/>
    </location>
</feature>
<evidence type="ECO:0000256" key="8">
    <source>
        <dbReference type="PIRNR" id="PIRNR000447"/>
    </source>
</evidence>
<dbReference type="WBParaSite" id="nRc.2.0.1.t00970-RA">
    <property type="protein sequence ID" value="nRc.2.0.1.t00970-RA"/>
    <property type="gene ID" value="nRc.2.0.1.g00970"/>
</dbReference>
<dbReference type="InterPro" id="IPR000794">
    <property type="entry name" value="Beta-ketoacyl_synthase"/>
</dbReference>
<dbReference type="PANTHER" id="PTHR11712">
    <property type="entry name" value="POLYKETIDE SYNTHASE-RELATED"/>
    <property type="match status" value="1"/>
</dbReference>
<evidence type="ECO:0000256" key="9">
    <source>
        <dbReference type="PIRSR" id="PIRSR000447-1"/>
    </source>
</evidence>
<dbReference type="Gene3D" id="3.40.47.10">
    <property type="match status" value="1"/>
</dbReference>
<reference evidence="13" key="1">
    <citation type="submission" date="2022-11" db="UniProtKB">
        <authorList>
            <consortium name="WormBaseParasite"/>
        </authorList>
    </citation>
    <scope>IDENTIFICATION</scope>
</reference>
<evidence type="ECO:0000256" key="1">
    <source>
        <dbReference type="ARBA" id="ARBA00008467"/>
    </source>
</evidence>
<keyword evidence="3 8" id="KW-0808">Transferase</keyword>
<evidence type="ECO:0000256" key="4">
    <source>
        <dbReference type="ARBA" id="ARBA00022832"/>
    </source>
</evidence>
<evidence type="ECO:0000313" key="13">
    <source>
        <dbReference type="WBParaSite" id="nRc.2.0.1.t00970-RA"/>
    </source>
</evidence>
<keyword evidence="7" id="KW-0012">Acyltransferase</keyword>
<dbReference type="CDD" id="cd00834">
    <property type="entry name" value="KAS_I_II"/>
    <property type="match status" value="1"/>
</dbReference>
<dbReference type="InterPro" id="IPR014031">
    <property type="entry name" value="Ketoacyl_synth_C"/>
</dbReference>
<evidence type="ECO:0000256" key="7">
    <source>
        <dbReference type="ARBA" id="ARBA00023315"/>
    </source>
</evidence>
<name>A0A915HH76_ROMCU</name>
<dbReference type="PROSITE" id="PS52004">
    <property type="entry name" value="KS3_2"/>
    <property type="match status" value="1"/>
</dbReference>
<dbReference type="InterPro" id="IPR017568">
    <property type="entry name" value="3-oxoacyl-ACP_synth-2"/>
</dbReference>
<keyword evidence="5" id="KW-0443">Lipid metabolism</keyword>
<dbReference type="PANTHER" id="PTHR11712:SF336">
    <property type="entry name" value="3-OXOACYL-[ACYL-CARRIER-PROTEIN] SYNTHASE, MITOCHONDRIAL"/>
    <property type="match status" value="1"/>
</dbReference>
<dbReference type="OMA" id="DVMVCGA"/>
<evidence type="ECO:0000256" key="6">
    <source>
        <dbReference type="ARBA" id="ARBA00023160"/>
    </source>
</evidence>
<sequence>MVRVVITGLGLVTPLGSGVRHCWNAIRIKRCGIKPLLDVAYDKSSVKFAATVPEGKNVDQGEFDVERFSASQWRQMSRATALGLVAAEEAMKDAQWIPDDENQREYTGVSIGTGMLNFHEIFKTYEEMNAGGSRKVSPYFILKSLTNITGGHISVKYHLRGPNHSVSTACATSAHAIGDAFTMIKRGQAKVMICGGVESSICPLSVAGFSRLRALSSNGISRPFDAERNGFVMAEGAGILVLENLDHAVERRCEIYAELVGYGLSGDGSHLTAPDKNGRGAYLSMKRALDDAGLPGVDYINAHATSTPMGDEIECNAVEQLFLDRSTSIKQPNYPLISSTKGATGHMLGAAGSVEAIFTILALKHRIIPPTLNLKSPDFPSKLKFVKDECIRWPDQFFNENIKSALTNSFGFGGTNASLCFVEYK</sequence>
<keyword evidence="2 8" id="KW-0444">Lipid biosynthesis</keyword>
<protein>
    <recommendedName>
        <fullName evidence="8">3-oxoacyl-[acyl-carrier-protein] synthase</fullName>
    </recommendedName>
</protein>
<dbReference type="Proteomes" id="UP000887565">
    <property type="component" value="Unplaced"/>
</dbReference>
<dbReference type="PROSITE" id="PS00606">
    <property type="entry name" value="KS3_1"/>
    <property type="match status" value="1"/>
</dbReference>
<organism evidence="12 13">
    <name type="scientific">Romanomermis culicivorax</name>
    <name type="common">Nematode worm</name>
    <dbReference type="NCBI Taxonomy" id="13658"/>
    <lineage>
        <taxon>Eukaryota</taxon>
        <taxon>Metazoa</taxon>
        <taxon>Ecdysozoa</taxon>
        <taxon>Nematoda</taxon>
        <taxon>Enoplea</taxon>
        <taxon>Dorylaimia</taxon>
        <taxon>Mermithida</taxon>
        <taxon>Mermithoidea</taxon>
        <taxon>Mermithidae</taxon>
        <taxon>Romanomermis</taxon>
    </lineage>
</organism>